<reference evidence="3" key="1">
    <citation type="journal article" date="2016" name="Mol. Ecol. Resour.">
        <title>Evaluation of the impact of RNA preservation methods of spiders for de novo transcriptome assembly.</title>
        <authorList>
            <person name="Kono N."/>
            <person name="Nakamura H."/>
            <person name="Ito Y."/>
            <person name="Tomita M."/>
            <person name="Arakawa K."/>
        </authorList>
    </citation>
    <scope>NUCLEOTIDE SEQUENCE</scope>
    <source>
        <tissue evidence="3">Whole body</tissue>
    </source>
</reference>
<name>A0A2L2YNG8_PARTP</name>
<dbReference type="EMBL" id="IAAA01035701">
    <property type="protein sequence ID" value="LAA09557.1"/>
    <property type="molecule type" value="mRNA"/>
</dbReference>
<proteinExistence type="evidence at transcript level"/>
<dbReference type="InterPro" id="IPR000407">
    <property type="entry name" value="GDA1_CD39_NTPase"/>
</dbReference>
<protein>
    <submittedName>
        <fullName evidence="3">Ectonucleoside triphosphate diphosphohydrolase 5</fullName>
    </submittedName>
</protein>
<comment type="similarity">
    <text evidence="1">Belongs to the GDA1/CD39 NTPase family.</text>
</comment>
<dbReference type="GO" id="GO:0016787">
    <property type="term" value="F:hydrolase activity"/>
    <property type="evidence" value="ECO:0007669"/>
    <property type="project" value="UniProtKB-KW"/>
</dbReference>
<dbReference type="AlphaFoldDB" id="A0A2L2YNG8"/>
<evidence type="ECO:0000256" key="2">
    <source>
        <dbReference type="ARBA" id="ARBA00022801"/>
    </source>
</evidence>
<dbReference type="Gene3D" id="3.30.420.40">
    <property type="match status" value="1"/>
</dbReference>
<keyword evidence="2 3" id="KW-0378">Hydrolase</keyword>
<evidence type="ECO:0000313" key="3">
    <source>
        <dbReference type="EMBL" id="LAA09557.1"/>
    </source>
</evidence>
<organism evidence="3">
    <name type="scientific">Parasteatoda tepidariorum</name>
    <name type="common">Common house spider</name>
    <name type="synonym">Achaearanea tepidariorum</name>
    <dbReference type="NCBI Taxonomy" id="114398"/>
    <lineage>
        <taxon>Eukaryota</taxon>
        <taxon>Metazoa</taxon>
        <taxon>Ecdysozoa</taxon>
        <taxon>Arthropoda</taxon>
        <taxon>Chelicerata</taxon>
        <taxon>Arachnida</taxon>
        <taxon>Araneae</taxon>
        <taxon>Araneomorphae</taxon>
        <taxon>Entelegynae</taxon>
        <taxon>Araneoidea</taxon>
        <taxon>Theridiidae</taxon>
        <taxon>Parasteatoda</taxon>
    </lineage>
</organism>
<dbReference type="Pfam" id="PF01150">
    <property type="entry name" value="GDA1_CD39"/>
    <property type="match status" value="1"/>
</dbReference>
<sequence length="112" mass="13057">MKGKYRMKCIFCIVISLFILLVLQLNPGFILSIQIFMFQKPLEKYVIVFDGGSTGTRMHVYMFLSYSNGRITLEDEYVEKTKEYLTKLASEPKKVRTLNIPNQTLQWSTFNG</sequence>
<evidence type="ECO:0000256" key="1">
    <source>
        <dbReference type="ARBA" id="ARBA00009283"/>
    </source>
</evidence>
<accession>A0A2L2YNG8</accession>